<name>A0A8H5XI41_9HYPO</name>
<protein>
    <submittedName>
        <fullName evidence="8">Zn(II)2Cys6 transcription factor</fullName>
    </submittedName>
</protein>
<dbReference type="InterPro" id="IPR036864">
    <property type="entry name" value="Zn2-C6_fun-type_DNA-bd_sf"/>
</dbReference>
<dbReference type="SMART" id="SM00906">
    <property type="entry name" value="Fungal_trans"/>
    <property type="match status" value="1"/>
</dbReference>
<dbReference type="SUPFAM" id="SSF57701">
    <property type="entry name" value="Zn2/Cys6 DNA-binding domain"/>
    <property type="match status" value="1"/>
</dbReference>
<gene>
    <name evidence="8" type="ORF">FDENT_1454</name>
</gene>
<dbReference type="EMBL" id="JAAOAK010000027">
    <property type="protein sequence ID" value="KAF5694149.1"/>
    <property type="molecule type" value="Genomic_DNA"/>
</dbReference>
<dbReference type="PROSITE" id="PS50048">
    <property type="entry name" value="ZN2_CY6_FUNGAL_2"/>
    <property type="match status" value="1"/>
</dbReference>
<dbReference type="Pfam" id="PF00172">
    <property type="entry name" value="Zn_clus"/>
    <property type="match status" value="1"/>
</dbReference>
<comment type="caution">
    <text evidence="8">The sequence shown here is derived from an EMBL/GenBank/DDBJ whole genome shotgun (WGS) entry which is preliminary data.</text>
</comment>
<dbReference type="Pfam" id="PF04082">
    <property type="entry name" value="Fungal_trans"/>
    <property type="match status" value="1"/>
</dbReference>
<dbReference type="GO" id="GO:0005634">
    <property type="term" value="C:nucleus"/>
    <property type="evidence" value="ECO:0007669"/>
    <property type="project" value="UniProtKB-SubCell"/>
</dbReference>
<comment type="subcellular location">
    <subcellularLocation>
        <location evidence="1">Nucleus</location>
    </subcellularLocation>
</comment>
<dbReference type="AlphaFoldDB" id="A0A8H5XI41"/>
<dbReference type="CDD" id="cd00067">
    <property type="entry name" value="GAL4"/>
    <property type="match status" value="1"/>
</dbReference>
<evidence type="ECO:0000313" key="8">
    <source>
        <dbReference type="EMBL" id="KAF5694149.1"/>
    </source>
</evidence>
<evidence type="ECO:0000256" key="2">
    <source>
        <dbReference type="ARBA" id="ARBA00022723"/>
    </source>
</evidence>
<sequence length="1055" mass="119769">MDDIGCFNSDYRRRIDGNWLKMENAASHSIKVLARNIYGSGARFVFELVQNAEDNSFRKADDRSDPPFISFQIHPKHIVVDCAKGIGFKSVFIAVSRVYIQSGNYSFEFRHNKNDPGLGMVRPIWVKPTETIPSPLTHTTLYLPDQGDEDEIEHLKKVFAMQFDDLKETCLLFLRKLSKISVTFYDEQGNTRRSKQFTKKKIDDYRVSFETTVTSDDKLSTTSQMYHITKQLATGLAQSESRDTATTEEARKSLTSAEVSDFDTSANRQDIMTTTRRNLNIRDSIAKTLVQAILEFNQHSVLRYTWPLFLPSQDNGQASFWCGLNAKIISLVQDSAILRSRNRSELRPIREVVIALNGMTDKGGILLRDDPIKDPFISAEYPSKVIKHLEPYGLRAASASLFVSLLKRDLSLHDSKMRSNTTADDWHSLVARMCLITGEICFGILEQQMPHLKKFDRRQFLPSIKLQGYRVLQLYFVLTFREVLYRTSEETPMPFSCYQCRNRKLKCDRSSPECSRCSATGTKCQYPSSRKKPVITATRPRVKELESRLVDLEYRLKATQDEGYQSFRPFEPSENQLTETGRYEQLPPQEIIEDLTNVFFTKVHCDAQYIHPSRYLASLYLPPHMQPPMCLQYIIMARAALVSPPHKHLADPFYRRARYYLEADEQKGEGEYFVTLAHTQCCILMAHFEVLNMWFSRSSMSTSKSVRLSQILGLHQLDGKNDWRRNATLPEPRDWCELEERRRTLWAVFCNDKHTSGTTGWPSLMDVNKISTLLPASDEAFQLGMEESSTSLPQVLRGDNSLCSSFAYRITTTHLFHECLDHTYQDHQASDLTDVQNSQFWKRHRDLDTSLSTAFITLPETLRGSHTQEATNINLQLHTASICIHRVGAVQAKKYNISTDVLSSTQARLVPSADAIFNIIASQPDVTAMFGTPLVTFAAYMATYVFLEDYVSAQNRSSEMKMTALMDLMITIGHENPVTASAAIQMAHELQKTGIDASAVDKVQDLMERSVKGPLLGQQNTAEGSVLFCPFDGPSGPAPPGVPSEILRGNLSGFP</sequence>
<dbReference type="CDD" id="cd12148">
    <property type="entry name" value="fungal_TF_MHR"/>
    <property type="match status" value="1"/>
</dbReference>
<dbReference type="GO" id="GO:0000981">
    <property type="term" value="F:DNA-binding transcription factor activity, RNA polymerase II-specific"/>
    <property type="evidence" value="ECO:0007669"/>
    <property type="project" value="InterPro"/>
</dbReference>
<dbReference type="PANTHER" id="PTHR47338">
    <property type="entry name" value="ZN(II)2CYS6 TRANSCRIPTION FACTOR (EUROFUNG)-RELATED"/>
    <property type="match status" value="1"/>
</dbReference>
<dbReference type="InterPro" id="IPR007219">
    <property type="entry name" value="XnlR_reg_dom"/>
</dbReference>
<dbReference type="InterPro" id="IPR036890">
    <property type="entry name" value="HATPase_C_sf"/>
</dbReference>
<feature type="region of interest" description="Disordered" evidence="6">
    <location>
        <begin position="237"/>
        <end position="260"/>
    </location>
</feature>
<evidence type="ECO:0000256" key="1">
    <source>
        <dbReference type="ARBA" id="ARBA00004123"/>
    </source>
</evidence>
<keyword evidence="5" id="KW-0539">Nucleus</keyword>
<keyword evidence="3" id="KW-0805">Transcription regulation</keyword>
<feature type="compositionally biased region" description="Basic and acidic residues" evidence="6">
    <location>
        <begin position="240"/>
        <end position="252"/>
    </location>
</feature>
<evidence type="ECO:0000313" key="9">
    <source>
        <dbReference type="Proteomes" id="UP000562682"/>
    </source>
</evidence>
<dbReference type="InterPro" id="IPR050815">
    <property type="entry name" value="TF_fung"/>
</dbReference>
<evidence type="ECO:0000259" key="7">
    <source>
        <dbReference type="PROSITE" id="PS50048"/>
    </source>
</evidence>
<dbReference type="InterPro" id="IPR001138">
    <property type="entry name" value="Zn2Cys6_DnaBD"/>
</dbReference>
<accession>A0A8H5XI41</accession>
<proteinExistence type="predicted"/>
<dbReference type="SMART" id="SM00066">
    <property type="entry name" value="GAL4"/>
    <property type="match status" value="1"/>
</dbReference>
<keyword evidence="4" id="KW-0804">Transcription</keyword>
<dbReference type="SUPFAM" id="SSF55874">
    <property type="entry name" value="ATPase domain of HSP90 chaperone/DNA topoisomerase II/histidine kinase"/>
    <property type="match status" value="1"/>
</dbReference>
<evidence type="ECO:0000256" key="6">
    <source>
        <dbReference type="SAM" id="MobiDB-lite"/>
    </source>
</evidence>
<dbReference type="Proteomes" id="UP000562682">
    <property type="component" value="Unassembled WGS sequence"/>
</dbReference>
<dbReference type="GO" id="GO:0006351">
    <property type="term" value="P:DNA-templated transcription"/>
    <property type="evidence" value="ECO:0007669"/>
    <property type="project" value="InterPro"/>
</dbReference>
<feature type="domain" description="Zn(2)-C6 fungal-type" evidence="7">
    <location>
        <begin position="496"/>
        <end position="526"/>
    </location>
</feature>
<dbReference type="GO" id="GO:0008270">
    <property type="term" value="F:zinc ion binding"/>
    <property type="evidence" value="ECO:0007669"/>
    <property type="project" value="InterPro"/>
</dbReference>
<keyword evidence="2" id="KW-0479">Metal-binding</keyword>
<dbReference type="Gene3D" id="4.10.240.10">
    <property type="entry name" value="Zn(2)-C6 fungal-type DNA-binding domain"/>
    <property type="match status" value="1"/>
</dbReference>
<evidence type="ECO:0000256" key="4">
    <source>
        <dbReference type="ARBA" id="ARBA00023163"/>
    </source>
</evidence>
<reference evidence="8 9" key="1">
    <citation type="submission" date="2020-05" db="EMBL/GenBank/DDBJ databases">
        <title>Identification and distribution of gene clusters putatively required for synthesis of sphingolipid metabolism inhibitors in phylogenetically diverse species of the filamentous fungus Fusarium.</title>
        <authorList>
            <person name="Kim H.-S."/>
            <person name="Busman M."/>
            <person name="Brown D.W."/>
            <person name="Divon H."/>
            <person name="Uhlig S."/>
            <person name="Proctor R.H."/>
        </authorList>
    </citation>
    <scope>NUCLEOTIDE SEQUENCE [LARGE SCALE GENOMIC DNA]</scope>
    <source>
        <strain evidence="8 9">NRRL 25311</strain>
    </source>
</reference>
<evidence type="ECO:0000256" key="3">
    <source>
        <dbReference type="ARBA" id="ARBA00023015"/>
    </source>
</evidence>
<dbReference type="PANTHER" id="PTHR47338:SF10">
    <property type="entry name" value="TRANSCRIPTION FACTOR DOMAIN-CONTAINING PROTEIN-RELATED"/>
    <property type="match status" value="1"/>
</dbReference>
<evidence type="ECO:0000256" key="5">
    <source>
        <dbReference type="ARBA" id="ARBA00023242"/>
    </source>
</evidence>
<keyword evidence="9" id="KW-1185">Reference proteome</keyword>
<dbReference type="GO" id="GO:0003677">
    <property type="term" value="F:DNA binding"/>
    <property type="evidence" value="ECO:0007669"/>
    <property type="project" value="InterPro"/>
</dbReference>
<organism evidence="8 9">
    <name type="scientific">Fusarium denticulatum</name>
    <dbReference type="NCBI Taxonomy" id="48507"/>
    <lineage>
        <taxon>Eukaryota</taxon>
        <taxon>Fungi</taxon>
        <taxon>Dikarya</taxon>
        <taxon>Ascomycota</taxon>
        <taxon>Pezizomycotina</taxon>
        <taxon>Sordariomycetes</taxon>
        <taxon>Hypocreomycetidae</taxon>
        <taxon>Hypocreales</taxon>
        <taxon>Nectriaceae</taxon>
        <taxon>Fusarium</taxon>
        <taxon>Fusarium fujikuroi species complex</taxon>
    </lineage>
</organism>
<dbReference type="PROSITE" id="PS00463">
    <property type="entry name" value="ZN2_CY6_FUNGAL_1"/>
    <property type="match status" value="1"/>
</dbReference>